<comment type="caution">
    <text evidence="4">The sequence shown here is derived from an EMBL/GenBank/DDBJ whole genome shotgun (WGS) entry which is preliminary data.</text>
</comment>
<dbReference type="InterPro" id="IPR033875">
    <property type="entry name" value="FlhG"/>
</dbReference>
<dbReference type="CDD" id="cd02038">
    <property type="entry name" value="FlhG-like"/>
    <property type="match status" value="1"/>
</dbReference>
<dbReference type="Proteomes" id="UP000256514">
    <property type="component" value="Unassembled WGS sequence"/>
</dbReference>
<keyword evidence="5" id="KW-1185">Reference proteome</keyword>
<accession>A0A3D8ISX9</accession>
<keyword evidence="1 3" id="KW-0547">Nucleotide-binding</keyword>
<sequence>MPTHQASALQDLVRSRSKVQYSTTRFIAVTSGKGGVGKSSISANLAYALWKSGKKVAIFDADIGLANLDLIFGVKTPYNILHALRGEVSFNEVVHTIENGLYLIPGDSGDEILKYINTGVLERFLEESNILDSVEYMIIDTGAGIGGVTQQFLDASDMLIVVTMRDPSALTDAYATIKLNAKSKNDIALIINMAQNAKEAKAVYERIRNVAFEKIPSLHLHYLGFLAQSNVIVQATRARELFYKVQPLSPAKIQLDEILKQIFTLESKLFSVEQNMLLQSQSALGSFFKRMLGYL</sequence>
<dbReference type="SUPFAM" id="SSF52540">
    <property type="entry name" value="P-loop containing nucleoside triphosphate hydrolases"/>
    <property type="match status" value="1"/>
</dbReference>
<dbReference type="GO" id="GO:0005524">
    <property type="term" value="F:ATP binding"/>
    <property type="evidence" value="ECO:0007669"/>
    <property type="project" value="UniProtKB-KW"/>
</dbReference>
<dbReference type="AlphaFoldDB" id="A0A3D8ISX9"/>
<proteinExistence type="predicted"/>
<dbReference type="GO" id="GO:0009898">
    <property type="term" value="C:cytoplasmic side of plasma membrane"/>
    <property type="evidence" value="ECO:0007669"/>
    <property type="project" value="TreeGrafter"/>
</dbReference>
<dbReference type="OrthoDB" id="9773088at2"/>
<dbReference type="PIRSF" id="PIRSF003092">
    <property type="entry name" value="MinD"/>
    <property type="match status" value="1"/>
</dbReference>
<organism evidence="4 5">
    <name type="scientific">Helicobacter equorum</name>
    <dbReference type="NCBI Taxonomy" id="361872"/>
    <lineage>
        <taxon>Bacteria</taxon>
        <taxon>Pseudomonadati</taxon>
        <taxon>Campylobacterota</taxon>
        <taxon>Epsilonproteobacteria</taxon>
        <taxon>Campylobacterales</taxon>
        <taxon>Helicobacteraceae</taxon>
        <taxon>Helicobacter</taxon>
    </lineage>
</organism>
<gene>
    <name evidence="4" type="ORF">CQA54_00835</name>
</gene>
<dbReference type="PANTHER" id="PTHR43384:SF4">
    <property type="entry name" value="CELLULOSE BIOSYNTHESIS PROTEIN BCSQ-RELATED"/>
    <property type="match status" value="1"/>
</dbReference>
<dbReference type="GO" id="GO:0051782">
    <property type="term" value="P:negative regulation of cell division"/>
    <property type="evidence" value="ECO:0007669"/>
    <property type="project" value="TreeGrafter"/>
</dbReference>
<reference evidence="4 5" key="1">
    <citation type="submission" date="2018-04" db="EMBL/GenBank/DDBJ databases">
        <title>Novel Campyloabacter and Helicobacter Species and Strains.</title>
        <authorList>
            <person name="Mannion A.J."/>
            <person name="Shen Z."/>
            <person name="Fox J.G."/>
        </authorList>
    </citation>
    <scope>NUCLEOTIDE SEQUENCE [LARGE SCALE GENOMIC DNA]</scope>
    <source>
        <strain evidence="4 5">MIT 12-6600</strain>
    </source>
</reference>
<dbReference type="RefSeq" id="WP_115570344.1">
    <property type="nucleotide sequence ID" value="NZ_NXLT01000001.1"/>
</dbReference>
<evidence type="ECO:0000313" key="5">
    <source>
        <dbReference type="Proteomes" id="UP000256514"/>
    </source>
</evidence>
<dbReference type="Pfam" id="PF10609">
    <property type="entry name" value="ParA"/>
    <property type="match status" value="1"/>
</dbReference>
<keyword evidence="2 3" id="KW-0067">ATP-binding</keyword>
<dbReference type="InterPro" id="IPR050625">
    <property type="entry name" value="ParA/MinD_ATPase"/>
</dbReference>
<evidence type="ECO:0000256" key="3">
    <source>
        <dbReference type="PIRSR" id="PIRSR003092-1"/>
    </source>
</evidence>
<protein>
    <submittedName>
        <fullName evidence="4">ATP-binding protein</fullName>
    </submittedName>
</protein>
<evidence type="ECO:0000256" key="1">
    <source>
        <dbReference type="ARBA" id="ARBA00022741"/>
    </source>
</evidence>
<name>A0A3D8ISX9_9HELI</name>
<dbReference type="EMBL" id="NXLT01000001">
    <property type="protein sequence ID" value="RDU68389.1"/>
    <property type="molecule type" value="Genomic_DNA"/>
</dbReference>
<dbReference type="PANTHER" id="PTHR43384">
    <property type="entry name" value="SEPTUM SITE-DETERMINING PROTEIN MIND HOMOLOG, CHLOROPLASTIC-RELATED"/>
    <property type="match status" value="1"/>
</dbReference>
<feature type="binding site" evidence="3">
    <location>
        <begin position="33"/>
        <end position="40"/>
    </location>
    <ligand>
        <name>ATP</name>
        <dbReference type="ChEBI" id="CHEBI:30616"/>
    </ligand>
</feature>
<dbReference type="InterPro" id="IPR027417">
    <property type="entry name" value="P-loop_NTPase"/>
</dbReference>
<dbReference type="GO" id="GO:0016887">
    <property type="term" value="F:ATP hydrolysis activity"/>
    <property type="evidence" value="ECO:0007669"/>
    <property type="project" value="TreeGrafter"/>
</dbReference>
<evidence type="ECO:0000256" key="2">
    <source>
        <dbReference type="ARBA" id="ARBA00022840"/>
    </source>
</evidence>
<dbReference type="GO" id="GO:0005829">
    <property type="term" value="C:cytosol"/>
    <property type="evidence" value="ECO:0007669"/>
    <property type="project" value="TreeGrafter"/>
</dbReference>
<evidence type="ECO:0000313" key="4">
    <source>
        <dbReference type="EMBL" id="RDU68389.1"/>
    </source>
</evidence>
<dbReference type="Gene3D" id="3.40.50.300">
    <property type="entry name" value="P-loop containing nucleotide triphosphate hydrolases"/>
    <property type="match status" value="1"/>
</dbReference>
<dbReference type="InterPro" id="IPR033756">
    <property type="entry name" value="YlxH/NBP35"/>
</dbReference>
<dbReference type="InterPro" id="IPR025501">
    <property type="entry name" value="MinD_FleN"/>
</dbReference>